<dbReference type="InterPro" id="IPR051781">
    <property type="entry name" value="Metallo-dep_Hydrolase"/>
</dbReference>
<dbReference type="Pfam" id="PF01979">
    <property type="entry name" value="Amidohydro_1"/>
    <property type="match status" value="1"/>
</dbReference>
<dbReference type="PANTHER" id="PTHR43135">
    <property type="entry name" value="ALPHA-D-RIBOSE 1-METHYLPHOSPHONATE 5-TRIPHOSPHATE DIPHOSPHATASE"/>
    <property type="match status" value="1"/>
</dbReference>
<dbReference type="PANTHER" id="PTHR43135:SF3">
    <property type="entry name" value="ALPHA-D-RIBOSE 1-METHYLPHOSPHONATE 5-TRIPHOSPHATE DIPHOSPHATASE"/>
    <property type="match status" value="1"/>
</dbReference>
<dbReference type="InterPro" id="IPR011059">
    <property type="entry name" value="Metal-dep_hydrolase_composite"/>
</dbReference>
<keyword evidence="4" id="KW-1185">Reference proteome</keyword>
<gene>
    <name evidence="3" type="ORF">FIBSPDRAFT_824284</name>
</gene>
<accession>A0A166LBS0</accession>
<dbReference type="Gene3D" id="2.30.40.10">
    <property type="entry name" value="Urease, subunit C, domain 1"/>
    <property type="match status" value="1"/>
</dbReference>
<feature type="domain" description="Amidohydrolase-related" evidence="2">
    <location>
        <begin position="137"/>
        <end position="482"/>
    </location>
</feature>
<dbReference type="OrthoDB" id="194468at2759"/>
<dbReference type="InterPro" id="IPR032466">
    <property type="entry name" value="Metal_Hydrolase"/>
</dbReference>
<dbReference type="STRING" id="436010.A0A166LBS0"/>
<protein>
    <recommendedName>
        <fullName evidence="2">Amidohydrolase-related domain-containing protein</fullName>
    </recommendedName>
</protein>
<dbReference type="SUPFAM" id="SSF51556">
    <property type="entry name" value="Metallo-dependent hydrolases"/>
    <property type="match status" value="1"/>
</dbReference>
<feature type="region of interest" description="Disordered" evidence="1">
    <location>
        <begin position="18"/>
        <end position="48"/>
    </location>
</feature>
<dbReference type="CDD" id="cd01299">
    <property type="entry name" value="Met_dep_hydrolase_A"/>
    <property type="match status" value="1"/>
</dbReference>
<dbReference type="AlphaFoldDB" id="A0A166LBS0"/>
<organism evidence="3 4">
    <name type="scientific">Athelia psychrophila</name>
    <dbReference type="NCBI Taxonomy" id="1759441"/>
    <lineage>
        <taxon>Eukaryota</taxon>
        <taxon>Fungi</taxon>
        <taxon>Dikarya</taxon>
        <taxon>Basidiomycota</taxon>
        <taxon>Agaricomycotina</taxon>
        <taxon>Agaricomycetes</taxon>
        <taxon>Agaricomycetidae</taxon>
        <taxon>Atheliales</taxon>
        <taxon>Atheliaceae</taxon>
        <taxon>Athelia</taxon>
    </lineage>
</organism>
<dbReference type="GO" id="GO:0016810">
    <property type="term" value="F:hydrolase activity, acting on carbon-nitrogen (but not peptide) bonds"/>
    <property type="evidence" value="ECO:0007669"/>
    <property type="project" value="InterPro"/>
</dbReference>
<dbReference type="Proteomes" id="UP000076532">
    <property type="component" value="Unassembled WGS sequence"/>
</dbReference>
<proteinExistence type="predicted"/>
<evidence type="ECO:0000313" key="3">
    <source>
        <dbReference type="EMBL" id="KZP22786.1"/>
    </source>
</evidence>
<dbReference type="InterPro" id="IPR006680">
    <property type="entry name" value="Amidohydro-rel"/>
</dbReference>
<sequence>MAPVSTFKDGFTFDPATAPPDSKFKTPSWVKRAPVTPGEPQTLNGLGEPWDWRKPTFRGIDLTKSDPRIKVKHYEIACSDLDNKIAFVDVNILDSTGKLPYKGDVLIKGKHIVSVGTKLSQDELAGARIFEGKGRTLMSGMVDAHTHFTWTNAGSLDALSTMAPEEHTLFSARSARTFLDCGYTQCFGAASAKQRIDVVIRNAINNGEIPGPRYLANGMEIAPKDGALIEGITAFADGPDETRAVVRAHIEKTTVDNIKLSMSGEEITEHLRAEDTTFEDESVAAAVEEAHSLGARVCSHARSDESVLQCLMYGVDMIYHGSFISDTTMDALEAQKDRVFVAPAINWLYGTLYDAEAYGYPQSKADSVGYKRELEIAIAGLKEMHRRGIRILPGGDYGFAWTPHGTYRDPELFVKLLGMKPMDVILASTALGGELMGRPNELGKVQPGFFADVILVNGDPLEDISVLSNHENINVVIMNGRVHKFTPDDGQVWYEPTRNLMNEAQHSKKIQEESKAAELSNFADLKIAGEDESARNIDAK</sequence>
<dbReference type="EMBL" id="KV417537">
    <property type="protein sequence ID" value="KZP22786.1"/>
    <property type="molecule type" value="Genomic_DNA"/>
</dbReference>
<evidence type="ECO:0000259" key="2">
    <source>
        <dbReference type="Pfam" id="PF01979"/>
    </source>
</evidence>
<evidence type="ECO:0000256" key="1">
    <source>
        <dbReference type="SAM" id="MobiDB-lite"/>
    </source>
</evidence>
<dbReference type="SUPFAM" id="SSF51338">
    <property type="entry name" value="Composite domain of metallo-dependent hydrolases"/>
    <property type="match status" value="1"/>
</dbReference>
<dbReference type="Gene3D" id="3.20.20.140">
    <property type="entry name" value="Metal-dependent hydrolases"/>
    <property type="match status" value="1"/>
</dbReference>
<name>A0A166LBS0_9AGAM</name>
<dbReference type="InterPro" id="IPR057744">
    <property type="entry name" value="OTAase-like"/>
</dbReference>
<reference evidence="3 4" key="1">
    <citation type="journal article" date="2016" name="Mol. Biol. Evol.">
        <title>Comparative Genomics of Early-Diverging Mushroom-Forming Fungi Provides Insights into the Origins of Lignocellulose Decay Capabilities.</title>
        <authorList>
            <person name="Nagy L.G."/>
            <person name="Riley R."/>
            <person name="Tritt A."/>
            <person name="Adam C."/>
            <person name="Daum C."/>
            <person name="Floudas D."/>
            <person name="Sun H."/>
            <person name="Yadav J.S."/>
            <person name="Pangilinan J."/>
            <person name="Larsson K.H."/>
            <person name="Matsuura K."/>
            <person name="Barry K."/>
            <person name="Labutti K."/>
            <person name="Kuo R."/>
            <person name="Ohm R.A."/>
            <person name="Bhattacharya S.S."/>
            <person name="Shirouzu T."/>
            <person name="Yoshinaga Y."/>
            <person name="Martin F.M."/>
            <person name="Grigoriev I.V."/>
            <person name="Hibbett D.S."/>
        </authorList>
    </citation>
    <scope>NUCLEOTIDE SEQUENCE [LARGE SCALE GENOMIC DNA]</scope>
    <source>
        <strain evidence="3 4">CBS 109695</strain>
    </source>
</reference>
<evidence type="ECO:0000313" key="4">
    <source>
        <dbReference type="Proteomes" id="UP000076532"/>
    </source>
</evidence>